<feature type="signal peptide" evidence="1">
    <location>
        <begin position="1"/>
        <end position="24"/>
    </location>
</feature>
<proteinExistence type="predicted"/>
<evidence type="ECO:0000313" key="2">
    <source>
        <dbReference type="Proteomes" id="UP000035680"/>
    </source>
</evidence>
<dbReference type="WBParaSite" id="SVE_0277600.1">
    <property type="protein sequence ID" value="SVE_0277600.1"/>
    <property type="gene ID" value="SVE_0277600"/>
</dbReference>
<dbReference type="AlphaFoldDB" id="A0A0K0F1V0"/>
<evidence type="ECO:0000313" key="3">
    <source>
        <dbReference type="WBParaSite" id="SVE_0277600.1"/>
    </source>
</evidence>
<sequence>MNIKYLFWNFVIILFLINCNSILSTEENIEESDENDDNNLDDRLDVIFTKIIVEKFSALYNTLTNNKAEESGGKLNLPLRFIKSSGFYGNRLFQGDIILTTDDAKAFLNTVKEEVKNNYRKISKIVSDIESLIKTNEILAKVIWYMY</sequence>
<organism evidence="2 3">
    <name type="scientific">Strongyloides venezuelensis</name>
    <name type="common">Threadworm</name>
    <dbReference type="NCBI Taxonomy" id="75913"/>
    <lineage>
        <taxon>Eukaryota</taxon>
        <taxon>Metazoa</taxon>
        <taxon>Ecdysozoa</taxon>
        <taxon>Nematoda</taxon>
        <taxon>Chromadorea</taxon>
        <taxon>Rhabditida</taxon>
        <taxon>Tylenchina</taxon>
        <taxon>Panagrolaimomorpha</taxon>
        <taxon>Strongyloidoidea</taxon>
        <taxon>Strongyloididae</taxon>
        <taxon>Strongyloides</taxon>
    </lineage>
</organism>
<name>A0A0K0F1V0_STRVS</name>
<keyword evidence="1" id="KW-0732">Signal</keyword>
<keyword evidence="2" id="KW-1185">Reference proteome</keyword>
<feature type="chain" id="PRO_5005329018" evidence="1">
    <location>
        <begin position="25"/>
        <end position="147"/>
    </location>
</feature>
<evidence type="ECO:0000256" key="1">
    <source>
        <dbReference type="SAM" id="SignalP"/>
    </source>
</evidence>
<dbReference type="Proteomes" id="UP000035680">
    <property type="component" value="Unassembled WGS sequence"/>
</dbReference>
<accession>A0A0K0F1V0</accession>
<reference evidence="2" key="1">
    <citation type="submission" date="2014-07" db="EMBL/GenBank/DDBJ databases">
        <authorList>
            <person name="Martin A.A"/>
            <person name="De Silva N."/>
        </authorList>
    </citation>
    <scope>NUCLEOTIDE SEQUENCE</scope>
</reference>
<protein>
    <submittedName>
        <fullName evidence="3">Uncharacterized protein</fullName>
    </submittedName>
</protein>
<reference evidence="3" key="2">
    <citation type="submission" date="2015-08" db="UniProtKB">
        <authorList>
            <consortium name="WormBaseParasite"/>
        </authorList>
    </citation>
    <scope>IDENTIFICATION</scope>
</reference>